<accession>A0AAV5LCS2</accession>
<protein>
    <submittedName>
        <fullName evidence="2">Uncharacterized protein</fullName>
    </submittedName>
</protein>
<feature type="region of interest" description="Disordered" evidence="1">
    <location>
        <begin position="1"/>
        <end position="38"/>
    </location>
</feature>
<dbReference type="EMBL" id="BPVZ01000108">
    <property type="protein sequence ID" value="GKV35048.1"/>
    <property type="molecule type" value="Genomic_DNA"/>
</dbReference>
<dbReference type="Proteomes" id="UP001054252">
    <property type="component" value="Unassembled WGS sequence"/>
</dbReference>
<organism evidence="2 3">
    <name type="scientific">Rubroshorea leprosula</name>
    <dbReference type="NCBI Taxonomy" id="152421"/>
    <lineage>
        <taxon>Eukaryota</taxon>
        <taxon>Viridiplantae</taxon>
        <taxon>Streptophyta</taxon>
        <taxon>Embryophyta</taxon>
        <taxon>Tracheophyta</taxon>
        <taxon>Spermatophyta</taxon>
        <taxon>Magnoliopsida</taxon>
        <taxon>eudicotyledons</taxon>
        <taxon>Gunneridae</taxon>
        <taxon>Pentapetalae</taxon>
        <taxon>rosids</taxon>
        <taxon>malvids</taxon>
        <taxon>Malvales</taxon>
        <taxon>Dipterocarpaceae</taxon>
        <taxon>Rubroshorea</taxon>
    </lineage>
</organism>
<dbReference type="AlphaFoldDB" id="A0AAV5LCS2"/>
<evidence type="ECO:0000256" key="1">
    <source>
        <dbReference type="SAM" id="MobiDB-lite"/>
    </source>
</evidence>
<gene>
    <name evidence="2" type="ORF">SLEP1_g43368</name>
</gene>
<evidence type="ECO:0000313" key="2">
    <source>
        <dbReference type="EMBL" id="GKV35048.1"/>
    </source>
</evidence>
<sequence>MDCSCTEAPPHSAPKPKTESVDGNFSMDDLYQTGGPDQLEEAGYDVTCIGLLSEDEDHIRKINEFQAYLDMVMRMVKPGCSPEVLNVALNSMSSLADILAFMSSLKLHSSL</sequence>
<reference evidence="2 3" key="1">
    <citation type="journal article" date="2021" name="Commun. Biol.">
        <title>The genome of Shorea leprosula (Dipterocarpaceae) highlights the ecological relevance of drought in aseasonal tropical rainforests.</title>
        <authorList>
            <person name="Ng K.K.S."/>
            <person name="Kobayashi M.J."/>
            <person name="Fawcett J.A."/>
            <person name="Hatakeyama M."/>
            <person name="Paape T."/>
            <person name="Ng C.H."/>
            <person name="Ang C.C."/>
            <person name="Tnah L.H."/>
            <person name="Lee C.T."/>
            <person name="Nishiyama T."/>
            <person name="Sese J."/>
            <person name="O'Brien M.J."/>
            <person name="Copetti D."/>
            <person name="Mohd Noor M.I."/>
            <person name="Ong R.C."/>
            <person name="Putra M."/>
            <person name="Sireger I.Z."/>
            <person name="Indrioko S."/>
            <person name="Kosugi Y."/>
            <person name="Izuno A."/>
            <person name="Isagi Y."/>
            <person name="Lee S.L."/>
            <person name="Shimizu K.K."/>
        </authorList>
    </citation>
    <scope>NUCLEOTIDE SEQUENCE [LARGE SCALE GENOMIC DNA]</scope>
    <source>
        <strain evidence="2">214</strain>
    </source>
</reference>
<evidence type="ECO:0000313" key="3">
    <source>
        <dbReference type="Proteomes" id="UP001054252"/>
    </source>
</evidence>
<keyword evidence="3" id="KW-1185">Reference proteome</keyword>
<comment type="caution">
    <text evidence="2">The sequence shown here is derived from an EMBL/GenBank/DDBJ whole genome shotgun (WGS) entry which is preliminary data.</text>
</comment>
<proteinExistence type="predicted"/>
<name>A0AAV5LCS2_9ROSI</name>